<reference evidence="8" key="1">
    <citation type="submission" date="2014-09" db="EMBL/GenBank/DDBJ databases">
        <title>Draft genome sequence of an oleaginous Mucoromycotina fungus Mucor ambiguus NBRC6742.</title>
        <authorList>
            <person name="Takeda I."/>
            <person name="Yamane N."/>
            <person name="Morita T."/>
            <person name="Tamano K."/>
            <person name="Machida M."/>
            <person name="Baker S."/>
            <person name="Koike H."/>
        </authorList>
    </citation>
    <scope>NUCLEOTIDE SEQUENCE</scope>
    <source>
        <strain evidence="8">NBRC 6742</strain>
    </source>
</reference>
<dbReference type="AlphaFoldDB" id="A0A0C9M1R5"/>
<keyword evidence="3" id="KW-0687">Ribonucleoprotein</keyword>
<dbReference type="STRING" id="91626.A0A0C9M1R5"/>
<name>A0A0C9M1R5_9FUNG</name>
<dbReference type="GO" id="GO:0003723">
    <property type="term" value="F:RNA binding"/>
    <property type="evidence" value="ECO:0007669"/>
    <property type="project" value="InterPro"/>
</dbReference>
<accession>A0A0C9M1R5</accession>
<evidence type="ECO:0000256" key="3">
    <source>
        <dbReference type="ARBA" id="ARBA00023274"/>
    </source>
</evidence>
<evidence type="ECO:0000256" key="1">
    <source>
        <dbReference type="ARBA" id="ARBA00008945"/>
    </source>
</evidence>
<dbReference type="GO" id="GO:0003735">
    <property type="term" value="F:structural constituent of ribosome"/>
    <property type="evidence" value="ECO:0007669"/>
    <property type="project" value="InterPro"/>
</dbReference>
<dbReference type="Gene3D" id="3.30.230.10">
    <property type="match status" value="1"/>
</dbReference>
<feature type="compositionally biased region" description="Low complexity" evidence="6">
    <location>
        <begin position="15"/>
        <end position="26"/>
    </location>
</feature>
<organism evidence="8">
    <name type="scientific">Mucor ambiguus</name>
    <dbReference type="NCBI Taxonomy" id="91626"/>
    <lineage>
        <taxon>Eukaryota</taxon>
        <taxon>Fungi</taxon>
        <taxon>Fungi incertae sedis</taxon>
        <taxon>Mucoromycota</taxon>
        <taxon>Mucoromycotina</taxon>
        <taxon>Mucoromycetes</taxon>
        <taxon>Mucorales</taxon>
        <taxon>Mucorineae</taxon>
        <taxon>Mucoraceae</taxon>
        <taxon>Mucor</taxon>
    </lineage>
</organism>
<dbReference type="InterPro" id="IPR020568">
    <property type="entry name" value="Ribosomal_Su5_D2-typ_SF"/>
</dbReference>
<comment type="similarity">
    <text evidence="1">Belongs to the universal ribosomal protein uS5 family.</text>
</comment>
<dbReference type="EMBL" id="DF836311">
    <property type="protein sequence ID" value="GAN02431.1"/>
    <property type="molecule type" value="Genomic_DNA"/>
</dbReference>
<evidence type="ECO:0000313" key="8">
    <source>
        <dbReference type="EMBL" id="GAN02431.1"/>
    </source>
</evidence>
<dbReference type="FunFam" id="3.30.230.10:FF:000004">
    <property type="entry name" value="40S ribosomal protein S2"/>
    <property type="match status" value="1"/>
</dbReference>
<evidence type="ECO:0000256" key="4">
    <source>
        <dbReference type="ARBA" id="ARBA00035255"/>
    </source>
</evidence>
<keyword evidence="9" id="KW-1185">Reference proteome</keyword>
<dbReference type="SUPFAM" id="SSF54211">
    <property type="entry name" value="Ribosomal protein S5 domain 2-like"/>
    <property type="match status" value="1"/>
</dbReference>
<protein>
    <recommendedName>
        <fullName evidence="4">Small ribosomal subunit protein uS5</fullName>
    </recommendedName>
    <alternativeName>
        <fullName evidence="5">40S ribosomal protein S2</fullName>
    </alternativeName>
</protein>
<keyword evidence="2 8" id="KW-0689">Ribosomal protein</keyword>
<dbReference type="GO" id="GO:0006412">
    <property type="term" value="P:translation"/>
    <property type="evidence" value="ECO:0007669"/>
    <property type="project" value="InterPro"/>
</dbReference>
<feature type="compositionally biased region" description="Basic and acidic residues" evidence="6">
    <location>
        <begin position="1"/>
        <end position="11"/>
    </location>
</feature>
<evidence type="ECO:0000256" key="5">
    <source>
        <dbReference type="ARBA" id="ARBA00035407"/>
    </source>
</evidence>
<dbReference type="PANTHER" id="PTHR13718">
    <property type="entry name" value="RIBOSOMAL S SUBUNIT"/>
    <property type="match status" value="1"/>
</dbReference>
<sequence>MLKLNDSREGGKGGISMADSASAGASRGRGFGRGRGRGGPRGGRGRRGEEKNEWVPVTKLGRLVKANKIKSIEEIYLFSLPIKEYQIVDYFLPKLTDQCAKEVATAIRGGIILAKLAIIPVRRGYWGSNLGEPHTVPCKVTGRCGSVMARLVPAPRGTGIVASPTAKRVLQLAGVTDCYTTSRGSTRTLGNFVKATFAAIGNTYGFLTPDLWEESEFVKGPYQEFSDFLAQKQRK</sequence>
<dbReference type="InterPro" id="IPR005324">
    <property type="entry name" value="Ribosomal_uS5_C"/>
</dbReference>
<evidence type="ECO:0000256" key="6">
    <source>
        <dbReference type="SAM" id="MobiDB-lite"/>
    </source>
</evidence>
<proteinExistence type="inferred from homology"/>
<gene>
    <name evidence="8" type="ORF">MAM1_0022c01874</name>
</gene>
<dbReference type="Pfam" id="PF03719">
    <property type="entry name" value="Ribosomal_S5_C"/>
    <property type="match status" value="1"/>
</dbReference>
<evidence type="ECO:0000313" key="9">
    <source>
        <dbReference type="Proteomes" id="UP000053815"/>
    </source>
</evidence>
<feature type="domain" description="Small ribosomal subunit protein uS5 C-terminal" evidence="7">
    <location>
        <begin position="142"/>
        <end position="214"/>
    </location>
</feature>
<evidence type="ECO:0000259" key="7">
    <source>
        <dbReference type="Pfam" id="PF03719"/>
    </source>
</evidence>
<evidence type="ECO:0000256" key="2">
    <source>
        <dbReference type="ARBA" id="ARBA00022980"/>
    </source>
</evidence>
<dbReference type="PANTHER" id="PTHR13718:SF4">
    <property type="entry name" value="40S RIBOSOMAL PROTEIN S2"/>
    <property type="match status" value="1"/>
</dbReference>
<dbReference type="Gene3D" id="3.30.160.20">
    <property type="match status" value="1"/>
</dbReference>
<dbReference type="InterPro" id="IPR014721">
    <property type="entry name" value="Ribsml_uS5_D2-typ_fold_subgr"/>
</dbReference>
<feature type="region of interest" description="Disordered" evidence="6">
    <location>
        <begin position="1"/>
        <end position="50"/>
    </location>
</feature>
<dbReference type="InterPro" id="IPR000851">
    <property type="entry name" value="Ribosomal_uS5"/>
</dbReference>
<dbReference type="OrthoDB" id="10253125at2759"/>
<dbReference type="Proteomes" id="UP000053815">
    <property type="component" value="Unassembled WGS sequence"/>
</dbReference>
<dbReference type="GO" id="GO:0022627">
    <property type="term" value="C:cytosolic small ribosomal subunit"/>
    <property type="evidence" value="ECO:0007669"/>
    <property type="project" value="TreeGrafter"/>
</dbReference>